<dbReference type="EMBL" id="JBIGIC010000041">
    <property type="protein sequence ID" value="MFG6490609.1"/>
    <property type="molecule type" value="Genomic_DNA"/>
</dbReference>
<organism evidence="2 3">
    <name type="scientific">Pelomonas candidula</name>
    <dbReference type="NCBI Taxonomy" id="3299025"/>
    <lineage>
        <taxon>Bacteria</taxon>
        <taxon>Pseudomonadati</taxon>
        <taxon>Pseudomonadota</taxon>
        <taxon>Betaproteobacteria</taxon>
        <taxon>Burkholderiales</taxon>
        <taxon>Sphaerotilaceae</taxon>
        <taxon>Roseateles</taxon>
    </lineage>
</organism>
<dbReference type="RefSeq" id="WP_394418174.1">
    <property type="nucleotide sequence ID" value="NZ_JBIGIC010000041.1"/>
</dbReference>
<dbReference type="Gene3D" id="1.25.40.10">
    <property type="entry name" value="Tetratricopeptide repeat domain"/>
    <property type="match status" value="1"/>
</dbReference>
<evidence type="ECO:0000313" key="3">
    <source>
        <dbReference type="Proteomes" id="UP001606134"/>
    </source>
</evidence>
<protein>
    <recommendedName>
        <fullName evidence="4">DUF1570 domain-containing protein</fullName>
    </recommendedName>
</protein>
<evidence type="ECO:0000313" key="2">
    <source>
        <dbReference type="EMBL" id="MFG6490609.1"/>
    </source>
</evidence>
<keyword evidence="1" id="KW-0732">Signal</keyword>
<keyword evidence="3" id="KW-1185">Reference proteome</keyword>
<sequence>MLGRRWRRALVWGLLCWSGAASAASWMLAESPHFRVLAHTSRSNAEAKLQDLERLHEAMLMVLGATASPSRPPFPMVLSDDQDLIGRVRPHLRDRRFAGLFMSSADGAQAFAVNYRGAGEFTDRVLFHEYAHRLMFQYARMTYPVWFVEGFAEYFGATKVDPSGVEIGGFNESVSILGQRFMLDPERLLKPNFRSTGDKEADDSFFHLFYPQSWLLTHYVLSETPRVERFNEYFRRVAAGEDALAALEPATGIAPARLNGELRRHLSNQYTLRIPAGKAAAVRITELQDELAESLFDDMLITSLPEAAQGKEVLARQRERVKKAGGDRAPDAMRWALAHAEIRYGDTDKALELLAPWAGLDEAPFEANRLLGWAWQSEAARTQGAESDQALEQALGFLMAAYKQRRNDAPTLYQLARVLLHKGPSASLSNAAESASLLEPQVAEYAHLAVYVHLQAGHRDKALRPLQTLASNPHGGEGAERARAALQALQSNQDADTVLALLNGSKKADTP</sequence>
<evidence type="ECO:0000256" key="1">
    <source>
        <dbReference type="SAM" id="SignalP"/>
    </source>
</evidence>
<dbReference type="Proteomes" id="UP001606134">
    <property type="component" value="Unassembled WGS sequence"/>
</dbReference>
<feature type="signal peptide" evidence="1">
    <location>
        <begin position="1"/>
        <end position="23"/>
    </location>
</feature>
<proteinExistence type="predicted"/>
<gene>
    <name evidence="2" type="ORF">ACG04R_28380</name>
</gene>
<name>A0ABW7HL18_9BURK</name>
<evidence type="ECO:0008006" key="4">
    <source>
        <dbReference type="Google" id="ProtNLM"/>
    </source>
</evidence>
<comment type="caution">
    <text evidence="2">The sequence shown here is derived from an EMBL/GenBank/DDBJ whole genome shotgun (WGS) entry which is preliminary data.</text>
</comment>
<dbReference type="InterPro" id="IPR011990">
    <property type="entry name" value="TPR-like_helical_dom_sf"/>
</dbReference>
<feature type="chain" id="PRO_5045105375" description="DUF1570 domain-containing protein" evidence="1">
    <location>
        <begin position="24"/>
        <end position="511"/>
    </location>
</feature>
<accession>A0ABW7HL18</accession>
<reference evidence="2 3" key="1">
    <citation type="submission" date="2024-08" db="EMBL/GenBank/DDBJ databases">
        <authorList>
            <person name="Lu H."/>
        </authorList>
    </citation>
    <scope>NUCLEOTIDE SEQUENCE [LARGE SCALE GENOMIC DNA]</scope>
    <source>
        <strain evidence="2 3">BYS78W</strain>
    </source>
</reference>